<dbReference type="Proteomes" id="UP000241462">
    <property type="component" value="Unassembled WGS sequence"/>
</dbReference>
<protein>
    <submittedName>
        <fullName evidence="1">Uncharacterized protein</fullName>
    </submittedName>
</protein>
<dbReference type="InParanoid" id="A0A2T3ACS8"/>
<gene>
    <name evidence="1" type="ORF">BD289DRAFT_429818</name>
</gene>
<keyword evidence="2" id="KW-1185">Reference proteome</keyword>
<organism evidence="1 2">
    <name type="scientific">Coniella lustricola</name>
    <dbReference type="NCBI Taxonomy" id="2025994"/>
    <lineage>
        <taxon>Eukaryota</taxon>
        <taxon>Fungi</taxon>
        <taxon>Dikarya</taxon>
        <taxon>Ascomycota</taxon>
        <taxon>Pezizomycotina</taxon>
        <taxon>Sordariomycetes</taxon>
        <taxon>Sordariomycetidae</taxon>
        <taxon>Diaporthales</taxon>
        <taxon>Schizoparmaceae</taxon>
        <taxon>Coniella</taxon>
    </lineage>
</organism>
<accession>A0A2T3ACS8</accession>
<sequence length="111" mass="12499">MRIMDSNSSRSRHLKDSQKREQWFLGSFLVNNISNSPLQQLMKTFKAEGLCLPFGHFWLPVRPQGSGVPLPRPIVTTVRIASAITEQYMMHGTCTTTNGKSFQPLANKSGY</sequence>
<proteinExistence type="predicted"/>
<evidence type="ECO:0000313" key="1">
    <source>
        <dbReference type="EMBL" id="PSR92004.1"/>
    </source>
</evidence>
<name>A0A2T3ACS8_9PEZI</name>
<reference evidence="1 2" key="1">
    <citation type="journal article" date="2018" name="Mycol. Prog.">
        <title>Coniella lustricola, a new species from submerged detritus.</title>
        <authorList>
            <person name="Raudabaugh D.B."/>
            <person name="Iturriaga T."/>
            <person name="Carver A."/>
            <person name="Mondo S."/>
            <person name="Pangilinan J."/>
            <person name="Lipzen A."/>
            <person name="He G."/>
            <person name="Amirebrahimi M."/>
            <person name="Grigoriev I.V."/>
            <person name="Miller A.N."/>
        </authorList>
    </citation>
    <scope>NUCLEOTIDE SEQUENCE [LARGE SCALE GENOMIC DNA]</scope>
    <source>
        <strain evidence="1 2">B22-T-1</strain>
    </source>
</reference>
<evidence type="ECO:0000313" key="2">
    <source>
        <dbReference type="Proteomes" id="UP000241462"/>
    </source>
</evidence>
<dbReference type="EMBL" id="KZ678412">
    <property type="protein sequence ID" value="PSR92004.1"/>
    <property type="molecule type" value="Genomic_DNA"/>
</dbReference>
<dbReference type="AlphaFoldDB" id="A0A2T3ACS8"/>